<dbReference type="GO" id="GO:0005886">
    <property type="term" value="C:plasma membrane"/>
    <property type="evidence" value="ECO:0007669"/>
    <property type="project" value="UniProtKB-SubCell"/>
</dbReference>
<evidence type="ECO:0000256" key="11">
    <source>
        <dbReference type="PROSITE-ProRule" id="PRU00421"/>
    </source>
</evidence>
<feature type="domain" description="PTS EIIC type-1" evidence="14">
    <location>
        <begin position="110"/>
        <end position="458"/>
    </location>
</feature>
<keyword evidence="16" id="KW-1185">Reference proteome</keyword>
<dbReference type="InterPro" id="IPR013013">
    <property type="entry name" value="PTS_EIIC_1"/>
</dbReference>
<dbReference type="EMBL" id="CP060636">
    <property type="protein sequence ID" value="QNM13368.1"/>
    <property type="molecule type" value="Genomic_DNA"/>
</dbReference>
<dbReference type="PROSITE" id="PS51103">
    <property type="entry name" value="PTS_EIIC_TYPE_1"/>
    <property type="match status" value="1"/>
</dbReference>
<dbReference type="GO" id="GO:0009401">
    <property type="term" value="P:phosphoenolpyruvate-dependent sugar phosphotransferase system"/>
    <property type="evidence" value="ECO:0007669"/>
    <property type="project" value="UniProtKB-KW"/>
</dbReference>
<keyword evidence="7 12" id="KW-0812">Transmembrane</keyword>
<dbReference type="CDD" id="cd00212">
    <property type="entry name" value="PTS_IIB_glc"/>
    <property type="match status" value="1"/>
</dbReference>
<keyword evidence="8" id="KW-0418">Kinase</keyword>
<dbReference type="InterPro" id="IPR003352">
    <property type="entry name" value="PTS_EIIC"/>
</dbReference>
<gene>
    <name evidence="15" type="ORF">H9Q80_05295</name>
</gene>
<dbReference type="InterPro" id="IPR018113">
    <property type="entry name" value="PTrfase_EIIB_Cys"/>
</dbReference>
<dbReference type="SUPFAM" id="SSF55604">
    <property type="entry name" value="Glucose permease domain IIB"/>
    <property type="match status" value="1"/>
</dbReference>
<dbReference type="InterPro" id="IPR050558">
    <property type="entry name" value="PTS_Sugar-Specific_Components"/>
</dbReference>
<dbReference type="PANTHER" id="PTHR30175:SF1">
    <property type="entry name" value="PTS SYSTEM ARBUTIN-, CELLOBIOSE-, AND SALICIN-SPECIFIC EIIBC COMPONENT-RELATED"/>
    <property type="match status" value="1"/>
</dbReference>
<dbReference type="RefSeq" id="WP_117536530.1">
    <property type="nucleotide sequence ID" value="NZ_CP060636.1"/>
</dbReference>
<feature type="transmembrane region" description="Helical" evidence="12">
    <location>
        <begin position="213"/>
        <end position="233"/>
    </location>
</feature>
<evidence type="ECO:0000256" key="6">
    <source>
        <dbReference type="ARBA" id="ARBA00022683"/>
    </source>
</evidence>
<dbReference type="InterPro" id="IPR036878">
    <property type="entry name" value="Glu_permease_IIB"/>
</dbReference>
<dbReference type="KEGG" id="ehn:H9Q80_05295"/>
<dbReference type="PROSITE" id="PS51098">
    <property type="entry name" value="PTS_EIIB_TYPE_1"/>
    <property type="match status" value="1"/>
</dbReference>
<organism evidence="15 16">
    <name type="scientific">[Eubacterium] hominis</name>
    <dbReference type="NCBI Taxonomy" id="2764325"/>
    <lineage>
        <taxon>Bacteria</taxon>
        <taxon>Bacillati</taxon>
        <taxon>Bacillota</taxon>
        <taxon>Erysipelotrichia</taxon>
        <taxon>Erysipelotrichales</taxon>
        <taxon>Erysipelotrichaceae</taxon>
        <taxon>Amedibacillus</taxon>
    </lineage>
</organism>
<dbReference type="GO" id="GO:0090589">
    <property type="term" value="F:protein-phosphocysteine-trehalose phosphotransferase system transporter activity"/>
    <property type="evidence" value="ECO:0007669"/>
    <property type="project" value="TreeGrafter"/>
</dbReference>
<keyword evidence="2" id="KW-0813">Transport</keyword>
<evidence type="ECO:0000256" key="10">
    <source>
        <dbReference type="ARBA" id="ARBA00023136"/>
    </source>
</evidence>
<dbReference type="Pfam" id="PF02378">
    <property type="entry name" value="PTS_EIIC"/>
    <property type="match status" value="1"/>
</dbReference>
<sequence>MKRNKEIAKAILENVGGKDNITNCFHCITRLRLEFKDKSLIKKESIEAIDGVIALKIQGEQYQIVIGQNVGEVYREFCDLTGFEVKAAINENLDEKKTISLKGIGNGIVQAVVNSMVPALPILIGAGMFKVIALLLLQFHILDATNSTYLVIQNIGEAGFYFLPIYVGINASKHFKTSLPLATLLCAFLLLPAFTTGLTEGTITTIFGLPITATSYASSVLPAILITWILSYVHKFFTKYVPQILSSVLVPTLTLLVMAPLAICFLGPLGTVLGKYLADGLMWIYNTLGFVGMAVMGALRPLLIFTGMHTALIPFALTSFAENGYETFFFVTGIGYVFGSAASCLAVSLKSKKVDTKATAMTCATTALVGGITEPALYGVLMKLKRPLIATMIGNAVASAYFGITHTFIYAMPGSTGLFVLPTLIGPTGANLVNGIIGLVISMVISFIMTWILGFKED</sequence>
<dbReference type="GO" id="GO:0015771">
    <property type="term" value="P:trehalose transport"/>
    <property type="evidence" value="ECO:0007669"/>
    <property type="project" value="TreeGrafter"/>
</dbReference>
<evidence type="ECO:0000259" key="14">
    <source>
        <dbReference type="PROSITE" id="PS51103"/>
    </source>
</evidence>
<evidence type="ECO:0000313" key="16">
    <source>
        <dbReference type="Proteomes" id="UP000515856"/>
    </source>
</evidence>
<feature type="transmembrane region" description="Helical" evidence="12">
    <location>
        <begin position="148"/>
        <end position="169"/>
    </location>
</feature>
<keyword evidence="10 12" id="KW-0472">Membrane</keyword>
<proteinExistence type="predicted"/>
<reference evidence="15 16" key="1">
    <citation type="submission" date="2020-08" db="EMBL/GenBank/DDBJ databases">
        <authorList>
            <person name="Liu C."/>
            <person name="Sun Q."/>
        </authorList>
    </citation>
    <scope>NUCLEOTIDE SEQUENCE [LARGE SCALE GENOMIC DNA]</scope>
    <source>
        <strain evidence="15 16">NSJ-61</strain>
    </source>
</reference>
<keyword evidence="5" id="KW-0808">Transferase</keyword>
<dbReference type="FunFam" id="3.30.1360.60:FF:000001">
    <property type="entry name" value="PTS system glucose-specific IIBC component PtsG"/>
    <property type="match status" value="1"/>
</dbReference>
<feature type="domain" description="PTS EIIB type-1" evidence="13">
    <location>
        <begin position="5"/>
        <end position="87"/>
    </location>
</feature>
<evidence type="ECO:0000256" key="2">
    <source>
        <dbReference type="ARBA" id="ARBA00022448"/>
    </source>
</evidence>
<evidence type="ECO:0000313" key="15">
    <source>
        <dbReference type="EMBL" id="QNM13368.1"/>
    </source>
</evidence>
<feature type="transmembrane region" description="Helical" evidence="12">
    <location>
        <begin position="388"/>
        <end position="412"/>
    </location>
</feature>
<feature type="active site" description="Phosphocysteine intermediate; for EIIB activity" evidence="11">
    <location>
        <position position="27"/>
    </location>
</feature>
<dbReference type="PANTHER" id="PTHR30175">
    <property type="entry name" value="PHOSPHOTRANSFERASE SYSTEM TRANSPORT PROTEIN"/>
    <property type="match status" value="1"/>
</dbReference>
<dbReference type="Proteomes" id="UP000515856">
    <property type="component" value="Chromosome"/>
</dbReference>
<dbReference type="Gene3D" id="3.30.1360.60">
    <property type="entry name" value="Glucose permease domain IIB"/>
    <property type="match status" value="1"/>
</dbReference>
<protein>
    <submittedName>
        <fullName evidence="15">PTS transporter subunit EIIC</fullName>
    </submittedName>
</protein>
<evidence type="ECO:0000256" key="12">
    <source>
        <dbReference type="SAM" id="Phobius"/>
    </source>
</evidence>
<feature type="transmembrane region" description="Helical" evidence="12">
    <location>
        <begin position="432"/>
        <end position="455"/>
    </location>
</feature>
<comment type="subcellular location">
    <subcellularLocation>
        <location evidence="1">Cell membrane</location>
        <topology evidence="1">Multi-pass membrane protein</topology>
    </subcellularLocation>
</comment>
<evidence type="ECO:0000256" key="8">
    <source>
        <dbReference type="ARBA" id="ARBA00022777"/>
    </source>
</evidence>
<dbReference type="GO" id="GO:0008982">
    <property type="term" value="F:protein-N(PI)-phosphohistidine-sugar phosphotransferase activity"/>
    <property type="evidence" value="ECO:0007669"/>
    <property type="project" value="InterPro"/>
</dbReference>
<evidence type="ECO:0000256" key="3">
    <source>
        <dbReference type="ARBA" id="ARBA00022475"/>
    </source>
</evidence>
<feature type="transmembrane region" description="Helical" evidence="12">
    <location>
        <begin position="181"/>
        <end position="207"/>
    </location>
</feature>
<evidence type="ECO:0000256" key="4">
    <source>
        <dbReference type="ARBA" id="ARBA00022597"/>
    </source>
</evidence>
<evidence type="ECO:0000256" key="5">
    <source>
        <dbReference type="ARBA" id="ARBA00022679"/>
    </source>
</evidence>
<feature type="transmembrane region" description="Helical" evidence="12">
    <location>
        <begin position="327"/>
        <end position="349"/>
    </location>
</feature>
<evidence type="ECO:0000256" key="9">
    <source>
        <dbReference type="ARBA" id="ARBA00022989"/>
    </source>
</evidence>
<dbReference type="AlphaFoldDB" id="A0A7G9GRD6"/>
<dbReference type="InterPro" id="IPR001996">
    <property type="entry name" value="PTS_IIB_1"/>
</dbReference>
<evidence type="ECO:0000259" key="13">
    <source>
        <dbReference type="PROSITE" id="PS51098"/>
    </source>
</evidence>
<accession>A0A7G9GRD6</accession>
<name>A0A7G9GRD6_9FIRM</name>
<dbReference type="Pfam" id="PF00367">
    <property type="entry name" value="PTS_EIIB"/>
    <property type="match status" value="1"/>
</dbReference>
<feature type="transmembrane region" description="Helical" evidence="12">
    <location>
        <begin position="120"/>
        <end position="142"/>
    </location>
</feature>
<evidence type="ECO:0000256" key="1">
    <source>
        <dbReference type="ARBA" id="ARBA00004651"/>
    </source>
</evidence>
<keyword evidence="4" id="KW-0762">Sugar transport</keyword>
<keyword evidence="6" id="KW-0598">Phosphotransferase system</keyword>
<keyword evidence="3" id="KW-1003">Cell membrane</keyword>
<feature type="transmembrane region" description="Helical" evidence="12">
    <location>
        <begin position="276"/>
        <end position="295"/>
    </location>
</feature>
<feature type="transmembrane region" description="Helical" evidence="12">
    <location>
        <begin position="245"/>
        <end position="270"/>
    </location>
</feature>
<keyword evidence="9 12" id="KW-1133">Transmembrane helix</keyword>
<evidence type="ECO:0000256" key="7">
    <source>
        <dbReference type="ARBA" id="ARBA00022692"/>
    </source>
</evidence>
<dbReference type="GO" id="GO:0016301">
    <property type="term" value="F:kinase activity"/>
    <property type="evidence" value="ECO:0007669"/>
    <property type="project" value="UniProtKB-KW"/>
</dbReference>